<evidence type="ECO:0000256" key="8">
    <source>
        <dbReference type="ARBA" id="ARBA00067505"/>
    </source>
</evidence>
<evidence type="ECO:0000256" key="11">
    <source>
        <dbReference type="SAM" id="MobiDB-lite"/>
    </source>
</evidence>
<keyword evidence="4" id="KW-0808">Transferase</keyword>
<evidence type="ECO:0000256" key="9">
    <source>
        <dbReference type="ARBA" id="ARBA00077267"/>
    </source>
</evidence>
<feature type="active site" description="Glycyl thioester intermediate" evidence="10">
    <location>
        <position position="1048"/>
    </location>
</feature>
<evidence type="ECO:0000256" key="10">
    <source>
        <dbReference type="PROSITE-ProRule" id="PRU00104"/>
    </source>
</evidence>
<comment type="caution">
    <text evidence="13">The sequence shown here is derived from an EMBL/GenBank/DDBJ whole genome shotgun (WGS) entry which is preliminary data.</text>
</comment>
<dbReference type="OMA" id="NTKCTAP"/>
<dbReference type="Gene3D" id="3.30.2160.10">
    <property type="entry name" value="Hect, E3 ligase catalytic domain"/>
    <property type="match status" value="1"/>
</dbReference>
<dbReference type="SMART" id="SM00119">
    <property type="entry name" value="HECTc"/>
    <property type="match status" value="1"/>
</dbReference>
<feature type="region of interest" description="Disordered" evidence="11">
    <location>
        <begin position="1"/>
        <end position="32"/>
    </location>
</feature>
<dbReference type="AlphaFoldDB" id="A0A226E7A6"/>
<dbReference type="GO" id="GO:0014069">
    <property type="term" value="C:postsynaptic density"/>
    <property type="evidence" value="ECO:0007669"/>
    <property type="project" value="UniProtKB-SubCell"/>
</dbReference>
<organism evidence="13 14">
    <name type="scientific">Folsomia candida</name>
    <name type="common">Springtail</name>
    <dbReference type="NCBI Taxonomy" id="158441"/>
    <lineage>
        <taxon>Eukaryota</taxon>
        <taxon>Metazoa</taxon>
        <taxon>Ecdysozoa</taxon>
        <taxon>Arthropoda</taxon>
        <taxon>Hexapoda</taxon>
        <taxon>Collembola</taxon>
        <taxon>Entomobryomorpha</taxon>
        <taxon>Isotomoidea</taxon>
        <taxon>Isotomidae</taxon>
        <taxon>Proisotominae</taxon>
        <taxon>Folsomia</taxon>
    </lineage>
</organism>
<evidence type="ECO:0000256" key="5">
    <source>
        <dbReference type="ARBA" id="ARBA00022786"/>
    </source>
</evidence>
<feature type="compositionally biased region" description="Basic and acidic residues" evidence="11">
    <location>
        <begin position="11"/>
        <end position="32"/>
    </location>
</feature>
<dbReference type="InterPro" id="IPR035983">
    <property type="entry name" value="Hect_E3_ubiquitin_ligase"/>
</dbReference>
<sequence length="1080" mass="123040">MGETFHGNPLIDERNEFLEKTRQAKEKKKSDQKKQESALVIQRFMRMYVAKSVIRKKALRQFETLMASFSPDDGMYVKSRDVFYASNLVMKTWKSRLSPSVVEKLCRYVVWSMRQPNVVYSYIGCGMNKATAVRWINHLKDLSAYCLNLVAKLKPELISDSKLLSLFLTTLVSLTSLHKWKLLDNAVPYGQLIPGIRKLNSTIFAHMLADDLFFDSMHSILVAALARPTRFFLGRTNLLAIAKLTIDSTKGEGYTNRRSVIQYVTKILTVPAYISYVDSICPEGLDYSLLDPISGIIIENEEFMAGDINGALVLLANIIHLGQLQLSEDFASKFTPEYSQAISQLLGVCLKNLESSSYRKSNWHPILGWVEHPVPSSLLNCVLVVKQQIEFLWGPVFLEAIFYPLMEHLREHPSTAESCDKKTEDPRTSITPTKTGVFKGAIVKAFRKALMMEPGSSSVDSTPVKFTSDITIRVAESCQMFSNIINTFSICRLDILTGLCFKRASRWLVALWKFLQLLGKDVKGWIDVLLCVPRLPQESFIVMFAEAMVHYVTMLDDQEMYEDQQAFSLADISKIAQFVNELCYRLITNPNCLRLRDCTWNTLKTLLIVLYRRDCRRKYCPDDHWLIEPSKLTQLLCDIEKGRKNAKRVLLDMPHVIREDARVLLFRKWAASEKTLNGNSPGEHEFGSSPSGSTLVTIQRGRIVEDGYAQLASLCPKALKGTIRVRFQNELGLDEAGIDQDGVFKEFLEETINSVFNPSLNLFKTTSENLLYPSSLSYLHENHLQLYEFVGKMLAKAIYEGIVVDVHFASFFLSQILGYQQNALFSAIDELQSLDREIYNSLNYLKHYDGDVADLDLTFSIDQDCLGVIKTTELTPGGRLLAVTNQNKISYLYLMAHFHLYVQIKEQTAAFLKGFRSIIPNEWIRIFSPPELQRLISGEDTDIDLNDLRRNTQYYGGFHDNHRVVVWLWEILENDFCERERRLFLKFVTSCSKPPLLGFANLDPPFSIRCVEVSDDEDTGDTIGSVLRGFLTIGKKSPAGRLPTSSTCFNLLKLPNYQKKPTLREKLRYAITSNVGFELS</sequence>
<dbReference type="EMBL" id="LNIX01000006">
    <property type="protein sequence ID" value="OXA52984.1"/>
    <property type="molecule type" value="Genomic_DNA"/>
</dbReference>
<evidence type="ECO:0000259" key="12">
    <source>
        <dbReference type="PROSITE" id="PS50237"/>
    </source>
</evidence>
<dbReference type="Gene3D" id="3.90.1750.10">
    <property type="entry name" value="Hect, E3 ligase catalytic domains"/>
    <property type="match status" value="1"/>
</dbReference>
<dbReference type="Pfam" id="PF00632">
    <property type="entry name" value="HECT"/>
    <property type="match status" value="1"/>
</dbReference>
<comment type="catalytic activity">
    <reaction evidence="1">
        <text>S-ubiquitinyl-[E2 ubiquitin-conjugating enzyme]-L-cysteine + [acceptor protein]-L-lysine = [E2 ubiquitin-conjugating enzyme]-L-cysteine + N(6)-ubiquitinyl-[acceptor protein]-L-lysine.</text>
        <dbReference type="EC" id="2.3.2.26"/>
    </reaction>
</comment>
<dbReference type="PROSITE" id="PS50237">
    <property type="entry name" value="HECT"/>
    <property type="match status" value="1"/>
</dbReference>
<keyword evidence="14" id="KW-1185">Reference proteome</keyword>
<keyword evidence="13" id="KW-0436">Ligase</keyword>
<gene>
    <name evidence="13" type="ORF">Fcan01_12783</name>
</gene>
<dbReference type="CDD" id="cd00078">
    <property type="entry name" value="HECTc"/>
    <property type="match status" value="1"/>
</dbReference>
<dbReference type="EC" id="2.3.2.26" evidence="3"/>
<dbReference type="FunFam" id="3.30.2410.10:FF:000012">
    <property type="entry name" value="Ubiquitin-protein ligase E3B"/>
    <property type="match status" value="1"/>
</dbReference>
<evidence type="ECO:0000256" key="2">
    <source>
        <dbReference type="ARBA" id="ARBA00004906"/>
    </source>
</evidence>
<dbReference type="GO" id="GO:0016874">
    <property type="term" value="F:ligase activity"/>
    <property type="evidence" value="ECO:0007669"/>
    <property type="project" value="UniProtKB-KW"/>
</dbReference>
<evidence type="ECO:0000256" key="3">
    <source>
        <dbReference type="ARBA" id="ARBA00012485"/>
    </source>
</evidence>
<dbReference type="Gene3D" id="3.30.2410.10">
    <property type="entry name" value="Hect, E3 ligase catalytic domain"/>
    <property type="match status" value="1"/>
</dbReference>
<reference evidence="13 14" key="1">
    <citation type="submission" date="2015-12" db="EMBL/GenBank/DDBJ databases">
        <title>The genome of Folsomia candida.</title>
        <authorList>
            <person name="Faddeeva A."/>
            <person name="Derks M.F."/>
            <person name="Anvar Y."/>
            <person name="Smit S."/>
            <person name="Van Straalen N."/>
            <person name="Roelofs D."/>
        </authorList>
    </citation>
    <scope>NUCLEOTIDE SEQUENCE [LARGE SCALE GENOMIC DNA]</scope>
    <source>
        <strain evidence="13 14">VU population</strain>
        <tissue evidence="13">Whole body</tissue>
    </source>
</reference>
<keyword evidence="6" id="KW-0770">Synapse</keyword>
<dbReference type="Proteomes" id="UP000198287">
    <property type="component" value="Unassembled WGS sequence"/>
</dbReference>
<evidence type="ECO:0000256" key="1">
    <source>
        <dbReference type="ARBA" id="ARBA00000885"/>
    </source>
</evidence>
<name>A0A226E7A6_FOLCA</name>
<dbReference type="SUPFAM" id="SSF56204">
    <property type="entry name" value="Hect, E3 ligase catalytic domain"/>
    <property type="match status" value="1"/>
</dbReference>
<dbReference type="PANTHER" id="PTHR45700:SF3">
    <property type="entry name" value="UBIQUITIN-PROTEIN LIGASE E3B"/>
    <property type="match status" value="1"/>
</dbReference>
<feature type="domain" description="HECT" evidence="12">
    <location>
        <begin position="715"/>
        <end position="1080"/>
    </location>
</feature>
<dbReference type="InterPro" id="IPR044611">
    <property type="entry name" value="E3A/B/C-like"/>
</dbReference>
<evidence type="ECO:0000256" key="6">
    <source>
        <dbReference type="ARBA" id="ARBA00023018"/>
    </source>
</evidence>
<comment type="pathway">
    <text evidence="2">Protein modification; protein ubiquitination.</text>
</comment>
<dbReference type="PANTHER" id="PTHR45700">
    <property type="entry name" value="UBIQUITIN-PROTEIN LIGASE E3C"/>
    <property type="match status" value="1"/>
</dbReference>
<keyword evidence="5 10" id="KW-0833">Ubl conjugation pathway</keyword>
<dbReference type="InterPro" id="IPR000569">
    <property type="entry name" value="HECT_dom"/>
</dbReference>
<dbReference type="OrthoDB" id="8068875at2759"/>
<comment type="subcellular location">
    <subcellularLocation>
        <location evidence="7">Postsynaptic density</location>
    </subcellularLocation>
</comment>
<protein>
    <recommendedName>
        <fullName evidence="8">Ubiquitin-protein ligase E3B</fullName>
        <ecNumber evidence="3">2.3.2.26</ecNumber>
    </recommendedName>
    <alternativeName>
        <fullName evidence="9">HECT-type ubiquitin transferase E3B</fullName>
    </alternativeName>
</protein>
<evidence type="ECO:0000313" key="14">
    <source>
        <dbReference type="Proteomes" id="UP000198287"/>
    </source>
</evidence>
<evidence type="ECO:0000256" key="7">
    <source>
        <dbReference type="ARBA" id="ARBA00034105"/>
    </source>
</evidence>
<evidence type="ECO:0000256" key="4">
    <source>
        <dbReference type="ARBA" id="ARBA00022679"/>
    </source>
</evidence>
<proteinExistence type="predicted"/>
<dbReference type="GO" id="GO:0061630">
    <property type="term" value="F:ubiquitin protein ligase activity"/>
    <property type="evidence" value="ECO:0007669"/>
    <property type="project" value="UniProtKB-EC"/>
</dbReference>
<accession>A0A226E7A6</accession>
<dbReference type="GO" id="GO:0006511">
    <property type="term" value="P:ubiquitin-dependent protein catabolic process"/>
    <property type="evidence" value="ECO:0007669"/>
    <property type="project" value="TreeGrafter"/>
</dbReference>
<evidence type="ECO:0000313" key="13">
    <source>
        <dbReference type="EMBL" id="OXA52984.1"/>
    </source>
</evidence>
<dbReference type="FunFam" id="3.90.1750.10:FF:000026">
    <property type="entry name" value="E3 ubiquitin-protein ligase HACE1"/>
    <property type="match status" value="1"/>
</dbReference>
<dbReference type="FunFam" id="3.30.2160.10:FF:000002">
    <property type="entry name" value="Putative Ubiquitin-protein ligase E3C"/>
    <property type="match status" value="1"/>
</dbReference>
<dbReference type="GO" id="GO:0000209">
    <property type="term" value="P:protein polyubiquitination"/>
    <property type="evidence" value="ECO:0007669"/>
    <property type="project" value="InterPro"/>
</dbReference>
<dbReference type="GO" id="GO:0009966">
    <property type="term" value="P:regulation of signal transduction"/>
    <property type="evidence" value="ECO:0007669"/>
    <property type="project" value="UniProtKB-ARBA"/>
</dbReference>